<feature type="transmembrane region" description="Helical" evidence="1">
    <location>
        <begin position="46"/>
        <end position="66"/>
    </location>
</feature>
<dbReference type="KEGG" id="amx:AM2010_488"/>
<evidence type="ECO:0000313" key="3">
    <source>
        <dbReference type="EMBL" id="AKM06575.1"/>
    </source>
</evidence>
<dbReference type="EMBL" id="CP011805">
    <property type="protein sequence ID" value="AKM06575.1"/>
    <property type="molecule type" value="Genomic_DNA"/>
</dbReference>
<dbReference type="Proteomes" id="UP000037643">
    <property type="component" value="Chromosome"/>
</dbReference>
<keyword evidence="1" id="KW-0812">Transmembrane</keyword>
<reference evidence="3 4" key="1">
    <citation type="submission" date="2015-06" db="EMBL/GenBank/DDBJ databases">
        <authorList>
            <person name="Kim K.M."/>
        </authorList>
    </citation>
    <scope>NUCLEOTIDE SEQUENCE [LARGE SCALE GENOMIC DNA]</scope>
    <source>
        <strain evidence="3 4">KCTC 22370</strain>
    </source>
</reference>
<feature type="signal peptide" evidence="2">
    <location>
        <begin position="1"/>
        <end position="24"/>
    </location>
</feature>
<organism evidence="3 4">
    <name type="scientific">Pelagerythrobacter marensis</name>
    <dbReference type="NCBI Taxonomy" id="543877"/>
    <lineage>
        <taxon>Bacteria</taxon>
        <taxon>Pseudomonadati</taxon>
        <taxon>Pseudomonadota</taxon>
        <taxon>Alphaproteobacteria</taxon>
        <taxon>Sphingomonadales</taxon>
        <taxon>Erythrobacteraceae</taxon>
        <taxon>Pelagerythrobacter</taxon>
    </lineage>
</organism>
<dbReference type="RefSeq" id="WP_047805722.1">
    <property type="nucleotide sequence ID" value="NZ_CP011805.1"/>
</dbReference>
<sequence length="78" mass="7596" precursor="true">MKLRNIFFATAAATLAAAPIAAQAETAARVSEPVAGASELGGDGEGIGAGLIVAAIAAIGMIVLIVSDDDDDEDPVSA</sequence>
<evidence type="ECO:0000313" key="4">
    <source>
        <dbReference type="Proteomes" id="UP000037643"/>
    </source>
</evidence>
<feature type="chain" id="PRO_5002561551" description="Ferrochelatase" evidence="2">
    <location>
        <begin position="25"/>
        <end position="78"/>
    </location>
</feature>
<dbReference type="PATRIC" id="fig|543877.4.peg.492"/>
<gene>
    <name evidence="3" type="ORF">AM2010_488</name>
</gene>
<evidence type="ECO:0008006" key="5">
    <source>
        <dbReference type="Google" id="ProtNLM"/>
    </source>
</evidence>
<proteinExistence type="predicted"/>
<keyword evidence="1" id="KW-0472">Membrane</keyword>
<protein>
    <recommendedName>
        <fullName evidence="5">Ferrochelatase</fullName>
    </recommendedName>
</protein>
<keyword evidence="2" id="KW-0732">Signal</keyword>
<name>A0A0G3X4W0_9SPHN</name>
<keyword evidence="4" id="KW-1185">Reference proteome</keyword>
<dbReference type="AlphaFoldDB" id="A0A0G3X4W0"/>
<evidence type="ECO:0000256" key="2">
    <source>
        <dbReference type="SAM" id="SignalP"/>
    </source>
</evidence>
<evidence type="ECO:0000256" key="1">
    <source>
        <dbReference type="SAM" id="Phobius"/>
    </source>
</evidence>
<accession>A0A0G3X4W0</accession>
<keyword evidence="1" id="KW-1133">Transmembrane helix</keyword>